<dbReference type="OrthoDB" id="6432605at2759"/>
<protein>
    <submittedName>
        <fullName evidence="1">Integrase catalytic domain-containing protein</fullName>
    </submittedName>
</protein>
<comment type="caution">
    <text evidence="1">The sequence shown here is derived from an EMBL/GenBank/DDBJ whole genome shotgun (WGS) entry which is preliminary data.</text>
</comment>
<dbReference type="Pfam" id="PF03564">
    <property type="entry name" value="DUF1759"/>
    <property type="match status" value="1"/>
</dbReference>
<evidence type="ECO:0000313" key="2">
    <source>
        <dbReference type="Proteomes" id="UP000886998"/>
    </source>
</evidence>
<keyword evidence="2" id="KW-1185">Reference proteome</keyword>
<dbReference type="EMBL" id="BMAV01022984">
    <property type="protein sequence ID" value="GFY78416.1"/>
    <property type="molecule type" value="Genomic_DNA"/>
</dbReference>
<accession>A0A8X6YSI5</accession>
<dbReference type="AlphaFoldDB" id="A0A8X6YSI5"/>
<sequence>MKVDKHVFLRGYLDAEAKRLVDGISITADTYTMTKEVLISKYGNKGKIIQAHLANLENSTPIKDPSPSALNEMYIDFNRRLQALDALGEKTHSCGRILAPKILGAFTQEI</sequence>
<gene>
    <name evidence="1" type="primary">X975_21762</name>
    <name evidence="1" type="ORF">TNIN_428851</name>
</gene>
<evidence type="ECO:0000313" key="1">
    <source>
        <dbReference type="EMBL" id="GFY78416.1"/>
    </source>
</evidence>
<organism evidence="1 2">
    <name type="scientific">Trichonephila inaurata madagascariensis</name>
    <dbReference type="NCBI Taxonomy" id="2747483"/>
    <lineage>
        <taxon>Eukaryota</taxon>
        <taxon>Metazoa</taxon>
        <taxon>Ecdysozoa</taxon>
        <taxon>Arthropoda</taxon>
        <taxon>Chelicerata</taxon>
        <taxon>Arachnida</taxon>
        <taxon>Araneae</taxon>
        <taxon>Araneomorphae</taxon>
        <taxon>Entelegynae</taxon>
        <taxon>Araneoidea</taxon>
        <taxon>Nephilidae</taxon>
        <taxon>Trichonephila</taxon>
        <taxon>Trichonephila inaurata</taxon>
    </lineage>
</organism>
<reference evidence="1" key="1">
    <citation type="submission" date="2020-08" db="EMBL/GenBank/DDBJ databases">
        <title>Multicomponent nature underlies the extraordinary mechanical properties of spider dragline silk.</title>
        <authorList>
            <person name="Kono N."/>
            <person name="Nakamura H."/>
            <person name="Mori M."/>
            <person name="Yoshida Y."/>
            <person name="Ohtoshi R."/>
            <person name="Malay A.D."/>
            <person name="Moran D.A.P."/>
            <person name="Tomita M."/>
            <person name="Numata K."/>
            <person name="Arakawa K."/>
        </authorList>
    </citation>
    <scope>NUCLEOTIDE SEQUENCE</scope>
</reference>
<name>A0A8X6YSI5_9ARAC</name>
<dbReference type="InterPro" id="IPR005312">
    <property type="entry name" value="DUF1759"/>
</dbReference>
<dbReference type="Proteomes" id="UP000886998">
    <property type="component" value="Unassembled WGS sequence"/>
</dbReference>
<proteinExistence type="predicted"/>